<feature type="transmembrane region" description="Helical" evidence="1">
    <location>
        <begin position="155"/>
        <end position="176"/>
    </location>
</feature>
<name>A0ABU5HXV5_9BACE</name>
<dbReference type="Proteomes" id="UP001292913">
    <property type="component" value="Unassembled WGS sequence"/>
</dbReference>
<accession>A0ABU5HXV5</accession>
<feature type="transmembrane region" description="Helical" evidence="1">
    <location>
        <begin position="329"/>
        <end position="350"/>
    </location>
</feature>
<evidence type="ECO:0000256" key="1">
    <source>
        <dbReference type="SAM" id="Phobius"/>
    </source>
</evidence>
<feature type="transmembrane region" description="Helical" evidence="1">
    <location>
        <begin position="40"/>
        <end position="56"/>
    </location>
</feature>
<gene>
    <name evidence="2" type="ORF">QHG74_22160</name>
</gene>
<keyword evidence="1" id="KW-1133">Transmembrane helix</keyword>
<feature type="transmembrane region" description="Helical" evidence="1">
    <location>
        <begin position="362"/>
        <end position="379"/>
    </location>
</feature>
<reference evidence="2 3" key="1">
    <citation type="submission" date="2023-04" db="EMBL/GenBank/DDBJ databases">
        <title>Bacteroides pacosi sp. nov., isolated from the fecal material of an alpaca.</title>
        <authorList>
            <person name="Miller S."/>
            <person name="Hendry M."/>
            <person name="King J."/>
            <person name="Sankaranarayanan K."/>
            <person name="Lawson P.A."/>
        </authorList>
    </citation>
    <scope>NUCLEOTIDE SEQUENCE [LARGE SCALE GENOMIC DNA]</scope>
    <source>
        <strain evidence="2 3">A2-P53</strain>
    </source>
</reference>
<organism evidence="2 3">
    <name type="scientific">Bacteroides vicugnae</name>
    <dbReference type="NCBI Taxonomy" id="3037989"/>
    <lineage>
        <taxon>Bacteria</taxon>
        <taxon>Pseudomonadati</taxon>
        <taxon>Bacteroidota</taxon>
        <taxon>Bacteroidia</taxon>
        <taxon>Bacteroidales</taxon>
        <taxon>Bacteroidaceae</taxon>
        <taxon>Bacteroides</taxon>
    </lineage>
</organism>
<dbReference type="EMBL" id="JARZAK010000023">
    <property type="protein sequence ID" value="MDY7260423.1"/>
    <property type="molecule type" value="Genomic_DNA"/>
</dbReference>
<feature type="transmembrane region" description="Helical" evidence="1">
    <location>
        <begin position="236"/>
        <end position="256"/>
    </location>
</feature>
<feature type="transmembrane region" description="Helical" evidence="1">
    <location>
        <begin position="385"/>
        <end position="401"/>
    </location>
</feature>
<dbReference type="RefSeq" id="WP_322019841.1">
    <property type="nucleotide sequence ID" value="NZ_JARZAK010000023.1"/>
</dbReference>
<feature type="transmembrane region" description="Helical" evidence="1">
    <location>
        <begin position="208"/>
        <end position="224"/>
    </location>
</feature>
<feature type="transmembrane region" description="Helical" evidence="1">
    <location>
        <begin position="63"/>
        <end position="81"/>
    </location>
</feature>
<feature type="transmembrane region" description="Helical" evidence="1">
    <location>
        <begin position="9"/>
        <end position="28"/>
    </location>
</feature>
<proteinExistence type="predicted"/>
<evidence type="ECO:0000313" key="2">
    <source>
        <dbReference type="EMBL" id="MDY7260423.1"/>
    </source>
</evidence>
<feature type="transmembrane region" description="Helical" evidence="1">
    <location>
        <begin position="118"/>
        <end position="143"/>
    </location>
</feature>
<evidence type="ECO:0000313" key="3">
    <source>
        <dbReference type="Proteomes" id="UP001292913"/>
    </source>
</evidence>
<protein>
    <recommendedName>
        <fullName evidence="4">O-antigen ligase domain-containing protein</fullName>
    </recommendedName>
</protein>
<comment type="caution">
    <text evidence="2">The sequence shown here is derived from an EMBL/GenBank/DDBJ whole genome shotgun (WGS) entry which is preliminary data.</text>
</comment>
<feature type="transmembrane region" description="Helical" evidence="1">
    <location>
        <begin position="183"/>
        <end position="202"/>
    </location>
</feature>
<keyword evidence="1" id="KW-0812">Transmembrane</keyword>
<sequence>MLVLKLKKVFPFLLLSFPVVIDIINGYLRGTNGTGESSIGILYRGMIILFSAIYLFRTKYSNNIKILILSSIALLIYHILIGAYSNAVFMAIVKIMNIYFVLSIILKNRYFHDRGIVVKAAILYGVLAAIILVYCFITGAGYAAYTENTFGTKGFFVAMNDVGLTILLLNILACYSFQKTGDVLYFIALIIMSIGSCLVGSITCYLGTAFILLFFALSILLVKFEDYKSSYKIKLITLLGVLVISNYVLVNVISVIQEDSYLSRKYEDIGAIFLEASGRRYLIDASIKTITNFNVFDWCFGRGNFYLIENQHQLYLGEPKAAEVDPLDLIGQFGLFFSIPVLLLPIKKLIACMQNFIKCHNILDYWCIIAFLCFIGHAFYGGHAYTSPLVLSYLAVFIYVLDSRDVNKYI</sequence>
<keyword evidence="1" id="KW-0472">Membrane</keyword>
<keyword evidence="3" id="KW-1185">Reference proteome</keyword>
<feature type="transmembrane region" description="Helical" evidence="1">
    <location>
        <begin position="87"/>
        <end position="106"/>
    </location>
</feature>
<evidence type="ECO:0008006" key="4">
    <source>
        <dbReference type="Google" id="ProtNLM"/>
    </source>
</evidence>